<dbReference type="RefSeq" id="WP_161896110.1">
    <property type="nucleotide sequence ID" value="NZ_BJOV01000005.1"/>
</dbReference>
<dbReference type="SUPFAM" id="SSF111352">
    <property type="entry name" value="Ammonium transporter"/>
    <property type="match status" value="1"/>
</dbReference>
<dbReference type="PANTHER" id="PTHR43029">
    <property type="entry name" value="AMMONIUM TRANSPORTER MEP2"/>
    <property type="match status" value="1"/>
</dbReference>
<dbReference type="Pfam" id="PF00909">
    <property type="entry name" value="Ammonium_transp"/>
    <property type="match status" value="1"/>
</dbReference>
<feature type="transmembrane region" description="Helical" evidence="9">
    <location>
        <begin position="121"/>
        <end position="142"/>
    </location>
</feature>
<evidence type="ECO:0000256" key="5">
    <source>
        <dbReference type="ARBA" id="ARBA00022989"/>
    </source>
</evidence>
<name>A0A7I9VAN5_9ACTN</name>
<dbReference type="AlphaFoldDB" id="A0A7I9VAN5"/>
<feature type="transmembrane region" description="Helical" evidence="9">
    <location>
        <begin position="396"/>
        <end position="415"/>
    </location>
</feature>
<evidence type="ECO:0000256" key="8">
    <source>
        <dbReference type="ARBA" id="ARBA00050025"/>
    </source>
</evidence>
<evidence type="ECO:0000313" key="12">
    <source>
        <dbReference type="Proteomes" id="UP000444960"/>
    </source>
</evidence>
<reference evidence="12" key="1">
    <citation type="submission" date="2019-06" db="EMBL/GenBank/DDBJ databases">
        <title>Gordonia isolated from sludge of a wastewater treatment plant.</title>
        <authorList>
            <person name="Tamura T."/>
            <person name="Aoyama K."/>
            <person name="Kang Y."/>
            <person name="Saito S."/>
            <person name="Akiyama N."/>
            <person name="Yazawa K."/>
            <person name="Gonoi T."/>
            <person name="Mikami Y."/>
        </authorList>
    </citation>
    <scope>NUCLEOTIDE SEQUENCE [LARGE SCALE GENOMIC DNA]</scope>
    <source>
        <strain evidence="12">NBRC 107696</strain>
    </source>
</reference>
<dbReference type="NCBIfam" id="TIGR00836">
    <property type="entry name" value="amt"/>
    <property type="match status" value="1"/>
</dbReference>
<evidence type="ECO:0000256" key="7">
    <source>
        <dbReference type="ARBA" id="ARBA00023177"/>
    </source>
</evidence>
<dbReference type="PANTHER" id="PTHR43029:SF10">
    <property type="entry name" value="AMMONIUM TRANSPORTER MEP2"/>
    <property type="match status" value="1"/>
</dbReference>
<dbReference type="InterPro" id="IPR024041">
    <property type="entry name" value="NH4_transpt_AmtB-like_dom"/>
</dbReference>
<keyword evidence="6 9" id="KW-0472">Membrane</keyword>
<dbReference type="GO" id="GO:0005886">
    <property type="term" value="C:plasma membrane"/>
    <property type="evidence" value="ECO:0007669"/>
    <property type="project" value="UniProtKB-SubCell"/>
</dbReference>
<keyword evidence="3 9" id="KW-0813">Transport</keyword>
<dbReference type="InterPro" id="IPR018047">
    <property type="entry name" value="Ammonium_transpt_CS"/>
</dbReference>
<evidence type="ECO:0000256" key="1">
    <source>
        <dbReference type="ARBA" id="ARBA00004141"/>
    </source>
</evidence>
<comment type="similarity">
    <text evidence="2 9">Belongs to the ammonia transporter channel (TC 1.A.11.2) family.</text>
</comment>
<dbReference type="Proteomes" id="UP000444960">
    <property type="component" value="Unassembled WGS sequence"/>
</dbReference>
<comment type="caution">
    <text evidence="11">The sequence shown here is derived from an EMBL/GenBank/DDBJ whole genome shotgun (WGS) entry which is preliminary data.</text>
</comment>
<evidence type="ECO:0000313" key="11">
    <source>
        <dbReference type="EMBL" id="GEE02438.1"/>
    </source>
</evidence>
<dbReference type="InterPro" id="IPR001905">
    <property type="entry name" value="Ammonium_transpt"/>
</dbReference>
<feature type="transmembrane region" description="Helical" evidence="9">
    <location>
        <begin position="271"/>
        <end position="291"/>
    </location>
</feature>
<feature type="transmembrane region" description="Helical" evidence="9">
    <location>
        <begin position="20"/>
        <end position="42"/>
    </location>
</feature>
<evidence type="ECO:0000256" key="4">
    <source>
        <dbReference type="ARBA" id="ARBA00022692"/>
    </source>
</evidence>
<keyword evidence="4 9" id="KW-0812">Transmembrane</keyword>
<protein>
    <recommendedName>
        <fullName evidence="8 9">Ammonium transporter</fullName>
    </recommendedName>
</protein>
<gene>
    <name evidence="11" type="primary">amt</name>
    <name evidence="11" type="ORF">nbrc107696_28840</name>
</gene>
<accession>A0A7I9VAN5</accession>
<feature type="transmembrane region" description="Helical" evidence="9">
    <location>
        <begin position="326"/>
        <end position="345"/>
    </location>
</feature>
<dbReference type="GO" id="GO:0008519">
    <property type="term" value="F:ammonium channel activity"/>
    <property type="evidence" value="ECO:0007669"/>
    <property type="project" value="InterPro"/>
</dbReference>
<dbReference type="InterPro" id="IPR029020">
    <property type="entry name" value="Ammonium/urea_transptr"/>
</dbReference>
<dbReference type="PROSITE" id="PS01219">
    <property type="entry name" value="AMMONIUM_TRANSP"/>
    <property type="match status" value="1"/>
</dbReference>
<dbReference type="EMBL" id="BJOV01000005">
    <property type="protein sequence ID" value="GEE02438.1"/>
    <property type="molecule type" value="Genomic_DNA"/>
</dbReference>
<proteinExistence type="inferred from homology"/>
<evidence type="ECO:0000256" key="2">
    <source>
        <dbReference type="ARBA" id="ARBA00005887"/>
    </source>
</evidence>
<feature type="transmembrane region" description="Helical" evidence="9">
    <location>
        <begin position="49"/>
        <end position="69"/>
    </location>
</feature>
<feature type="transmembrane region" description="Helical" evidence="9">
    <location>
        <begin position="303"/>
        <end position="320"/>
    </location>
</feature>
<keyword evidence="5 9" id="KW-1133">Transmembrane helix</keyword>
<feature type="transmembrane region" description="Helical" evidence="9">
    <location>
        <begin position="154"/>
        <end position="174"/>
    </location>
</feature>
<feature type="transmembrane region" description="Helical" evidence="9">
    <location>
        <begin position="239"/>
        <end position="259"/>
    </location>
</feature>
<feature type="transmembrane region" description="Helical" evidence="9">
    <location>
        <begin position="205"/>
        <end position="227"/>
    </location>
</feature>
<evidence type="ECO:0000259" key="10">
    <source>
        <dbReference type="Pfam" id="PF00909"/>
    </source>
</evidence>
<keyword evidence="7 9" id="KW-0924">Ammonia transport</keyword>
<dbReference type="OrthoDB" id="9814202at2"/>
<dbReference type="Gene3D" id="1.10.3430.10">
    <property type="entry name" value="Ammonium transporter AmtB like domains"/>
    <property type="match status" value="1"/>
</dbReference>
<sequence>MTVALPDTVFGSIDSGNTAWVIMSAALVLLMTPALAFFYGGLTRAKSVLNMMMMSFGALGVVTIVYILWGFSMSFGNTLTGTGDIGGIFSNPFALFGSDQLMQTKEVGGVTHVVVWGTTGIPAIVFLAFQLTFAVITVALISGAIAERVKFSTWLLFSGLFATIVYFPLAHMVWGGGILSGSEDGIAAMMFGSTDGAANVAPIDFAGGTVVHINAGMAGLVLALIVGKRKGFGKTAFRPHNIPFVMLGAALLWFGWFGFNAGSELGADATAGLVWVNTSVATAAAMIGWLAVEWFRDGRPTSVGAASGVVAGLVAITPACAALTPIGSIALGLVAGALAAVAISLKYKFGFDDSLDVVGVHLVAGLWGTVGIGLLAKDSGVLYGHDFRQLAVQTVVALTALAFTAVLTAIIAFALKPLGWRVDDEAEFVGIDASEHAESAYETA</sequence>
<evidence type="ECO:0000256" key="3">
    <source>
        <dbReference type="ARBA" id="ARBA00022448"/>
    </source>
</evidence>
<feature type="domain" description="Ammonium transporter AmtB-like" evidence="10">
    <location>
        <begin position="19"/>
        <end position="441"/>
    </location>
</feature>
<evidence type="ECO:0000256" key="6">
    <source>
        <dbReference type="ARBA" id="ARBA00023136"/>
    </source>
</evidence>
<keyword evidence="12" id="KW-1185">Reference proteome</keyword>
<comment type="subcellular location">
    <subcellularLocation>
        <location evidence="9">Cell membrane</location>
        <topology evidence="9">Multi-pass membrane protein</topology>
    </subcellularLocation>
    <subcellularLocation>
        <location evidence="1">Membrane</location>
        <topology evidence="1">Multi-pass membrane protein</topology>
    </subcellularLocation>
</comment>
<feature type="transmembrane region" description="Helical" evidence="9">
    <location>
        <begin position="357"/>
        <end position="376"/>
    </location>
</feature>
<evidence type="ECO:0000256" key="9">
    <source>
        <dbReference type="RuleBase" id="RU362002"/>
    </source>
</evidence>
<organism evidence="11 12">
    <name type="scientific">Gordonia spumicola</name>
    <dbReference type="NCBI Taxonomy" id="589161"/>
    <lineage>
        <taxon>Bacteria</taxon>
        <taxon>Bacillati</taxon>
        <taxon>Actinomycetota</taxon>
        <taxon>Actinomycetes</taxon>
        <taxon>Mycobacteriales</taxon>
        <taxon>Gordoniaceae</taxon>
        <taxon>Gordonia</taxon>
    </lineage>
</organism>